<feature type="transmembrane region" description="Helical" evidence="1">
    <location>
        <begin position="237"/>
        <end position="258"/>
    </location>
</feature>
<evidence type="ECO:0000256" key="1">
    <source>
        <dbReference type="SAM" id="Phobius"/>
    </source>
</evidence>
<dbReference type="AlphaFoldDB" id="A0A9P5U3C0"/>
<organism evidence="2 3">
    <name type="scientific">Rhodocollybia butyracea</name>
    <dbReference type="NCBI Taxonomy" id="206335"/>
    <lineage>
        <taxon>Eukaryota</taxon>
        <taxon>Fungi</taxon>
        <taxon>Dikarya</taxon>
        <taxon>Basidiomycota</taxon>
        <taxon>Agaricomycotina</taxon>
        <taxon>Agaricomycetes</taxon>
        <taxon>Agaricomycetidae</taxon>
        <taxon>Agaricales</taxon>
        <taxon>Marasmiineae</taxon>
        <taxon>Omphalotaceae</taxon>
        <taxon>Rhodocollybia</taxon>
    </lineage>
</organism>
<name>A0A9P5U3C0_9AGAR</name>
<keyword evidence="1" id="KW-0472">Membrane</keyword>
<proteinExistence type="predicted"/>
<gene>
    <name evidence="2" type="ORF">BDP27DRAFT_1425945</name>
</gene>
<reference evidence="2" key="1">
    <citation type="submission" date="2020-11" db="EMBL/GenBank/DDBJ databases">
        <authorList>
            <consortium name="DOE Joint Genome Institute"/>
            <person name="Ahrendt S."/>
            <person name="Riley R."/>
            <person name="Andreopoulos W."/>
            <person name="Labutti K."/>
            <person name="Pangilinan J."/>
            <person name="Ruiz-Duenas F.J."/>
            <person name="Barrasa J.M."/>
            <person name="Sanchez-Garcia M."/>
            <person name="Camarero S."/>
            <person name="Miyauchi S."/>
            <person name="Serrano A."/>
            <person name="Linde D."/>
            <person name="Babiker R."/>
            <person name="Drula E."/>
            <person name="Ayuso-Fernandez I."/>
            <person name="Pacheco R."/>
            <person name="Padilla G."/>
            <person name="Ferreira P."/>
            <person name="Barriuso J."/>
            <person name="Kellner H."/>
            <person name="Castanera R."/>
            <person name="Alfaro M."/>
            <person name="Ramirez L."/>
            <person name="Pisabarro A.G."/>
            <person name="Kuo A."/>
            <person name="Tritt A."/>
            <person name="Lipzen A."/>
            <person name="He G."/>
            <person name="Yan M."/>
            <person name="Ng V."/>
            <person name="Cullen D."/>
            <person name="Martin F."/>
            <person name="Rosso M.-N."/>
            <person name="Henrissat B."/>
            <person name="Hibbett D."/>
            <person name="Martinez A.T."/>
            <person name="Grigoriev I.V."/>
        </authorList>
    </citation>
    <scope>NUCLEOTIDE SEQUENCE</scope>
    <source>
        <strain evidence="2">AH 40177</strain>
    </source>
</reference>
<keyword evidence="1" id="KW-0812">Transmembrane</keyword>
<dbReference type="EMBL" id="JADNRY010000125">
    <property type="protein sequence ID" value="KAF9064369.1"/>
    <property type="molecule type" value="Genomic_DNA"/>
</dbReference>
<keyword evidence="1" id="KW-1133">Transmembrane helix</keyword>
<comment type="caution">
    <text evidence="2">The sequence shown here is derived from an EMBL/GenBank/DDBJ whole genome shotgun (WGS) entry which is preliminary data.</text>
</comment>
<dbReference type="Proteomes" id="UP000772434">
    <property type="component" value="Unassembled WGS sequence"/>
</dbReference>
<dbReference type="OrthoDB" id="10670180at2759"/>
<evidence type="ECO:0000313" key="2">
    <source>
        <dbReference type="EMBL" id="KAF9064369.1"/>
    </source>
</evidence>
<sequence length="260" mass="28421">MRKTDAEVEVVSKLRSPGILLSHPVLRGATAEIYAVPTRLNLMGPELKPYDLFFEPEVGGFDVQTANRRSVGTTNSARGLAAENFVPDERSPRGSGNIVPGHLQREIRHQEPRVQAGVLDGINLPEREQQGNSDGGGGEQREVHGIHVRRDPPPGIMAHPDPPEEVLPEAPTPILYIPGELGRALYYIGLLTWPIVLGRRSPFPAIALFIAALYMQCIQVTEGIDGAMRIRFEFPSVFVHITIFLGLLSVGTIAWMALGS</sequence>
<keyword evidence="3" id="KW-1185">Reference proteome</keyword>
<protein>
    <submittedName>
        <fullName evidence="2">Uncharacterized protein</fullName>
    </submittedName>
</protein>
<accession>A0A9P5U3C0</accession>
<evidence type="ECO:0000313" key="3">
    <source>
        <dbReference type="Proteomes" id="UP000772434"/>
    </source>
</evidence>